<dbReference type="InParanoid" id="A0A1Y2BB69"/>
<feature type="site" description="Transition state stabilizer" evidence="7">
    <location>
        <position position="90"/>
    </location>
</feature>
<feature type="domain" description="UCH catalytic" evidence="9">
    <location>
        <begin position="9"/>
        <end position="232"/>
    </location>
</feature>
<dbReference type="GO" id="GO:0006511">
    <property type="term" value="P:ubiquitin-dependent protein catabolic process"/>
    <property type="evidence" value="ECO:0007669"/>
    <property type="project" value="UniProtKB-UniRule"/>
</dbReference>
<evidence type="ECO:0000256" key="6">
    <source>
        <dbReference type="ARBA" id="ARBA00022807"/>
    </source>
</evidence>
<dbReference type="Proteomes" id="UP000193986">
    <property type="component" value="Unassembled WGS sequence"/>
</dbReference>
<sequence length="232" mass="25639">MDEIQHPREWYPLESSPEVFTHLARQWGLAEQYSFIDVLGLDPELISLVPKPVHGVIFLFPDTPEIVKKRTGEGPCMPVGPKIEPLWIPQVDVGHSCGTFALVHILGQTGLASGLNEFFKSCREAQPAERPKLFGSSPMIYKAHHSAITAGQTLIRPEDWDECDHFLSFVHHEIDGKIHLVELDGNISRNGPLDRGETQSGDLLEDVASAVKEVYLTAGGESLHFSMIALVG</sequence>
<comment type="similarity">
    <text evidence="2 7 8">Belongs to the peptidase C12 family.</text>
</comment>
<dbReference type="PANTHER" id="PTHR10589">
    <property type="entry name" value="UBIQUITIN CARBOXYL-TERMINAL HYDROLASE"/>
    <property type="match status" value="1"/>
</dbReference>
<dbReference type="PRINTS" id="PR00707">
    <property type="entry name" value="UBCTHYDRLASE"/>
</dbReference>
<dbReference type="STRING" id="71784.A0A1Y2BB69"/>
<dbReference type="InterPro" id="IPR001578">
    <property type="entry name" value="Peptidase_C12_UCH"/>
</dbReference>
<evidence type="ECO:0000313" key="11">
    <source>
        <dbReference type="Proteomes" id="UP000193986"/>
    </source>
</evidence>
<proteinExistence type="inferred from homology"/>
<keyword evidence="5 7" id="KW-0378">Hydrolase</keyword>
<comment type="caution">
    <text evidence="10">The sequence shown here is derived from an EMBL/GenBank/DDBJ whole genome shotgun (WGS) entry which is preliminary data.</text>
</comment>
<dbReference type="GO" id="GO:0004843">
    <property type="term" value="F:cysteine-type deubiquitinase activity"/>
    <property type="evidence" value="ECO:0007669"/>
    <property type="project" value="UniProtKB-UniRule"/>
</dbReference>
<dbReference type="AlphaFoldDB" id="A0A1Y2BB69"/>
<feature type="active site" description="Nucleophile" evidence="7">
    <location>
        <position position="97"/>
    </location>
</feature>
<dbReference type="Gene3D" id="3.40.532.10">
    <property type="entry name" value="Peptidase C12, ubiquitin carboxyl-terminal hydrolase"/>
    <property type="match status" value="1"/>
</dbReference>
<comment type="catalytic activity">
    <reaction evidence="1 7 8">
        <text>Thiol-dependent hydrolysis of ester, thioester, amide, peptide and isopeptide bonds formed by the C-terminal Gly of ubiquitin (a 76-residue protein attached to proteins as an intracellular targeting signal).</text>
        <dbReference type="EC" id="3.4.19.12"/>
    </reaction>
</comment>
<dbReference type="OrthoDB" id="427186at2759"/>
<evidence type="ECO:0000256" key="4">
    <source>
        <dbReference type="ARBA" id="ARBA00022786"/>
    </source>
</evidence>
<dbReference type="GO" id="GO:0016579">
    <property type="term" value="P:protein deubiquitination"/>
    <property type="evidence" value="ECO:0007669"/>
    <property type="project" value="TreeGrafter"/>
</dbReference>
<evidence type="ECO:0000256" key="8">
    <source>
        <dbReference type="RuleBase" id="RU361215"/>
    </source>
</evidence>
<evidence type="ECO:0000256" key="3">
    <source>
        <dbReference type="ARBA" id="ARBA00022670"/>
    </source>
</evidence>
<dbReference type="GO" id="GO:0005737">
    <property type="term" value="C:cytoplasm"/>
    <property type="evidence" value="ECO:0007669"/>
    <property type="project" value="TreeGrafter"/>
</dbReference>
<keyword evidence="6 7" id="KW-0788">Thiol protease</keyword>
<evidence type="ECO:0000313" key="10">
    <source>
        <dbReference type="EMBL" id="ORY31790.1"/>
    </source>
</evidence>
<dbReference type="FunCoup" id="A0A1Y2BB69">
    <property type="interactions" value="370"/>
</dbReference>
<dbReference type="InterPro" id="IPR038765">
    <property type="entry name" value="Papain-like_cys_pep_sf"/>
</dbReference>
<dbReference type="EC" id="3.4.19.12" evidence="8"/>
<evidence type="ECO:0000256" key="7">
    <source>
        <dbReference type="PROSITE-ProRule" id="PRU01393"/>
    </source>
</evidence>
<dbReference type="SUPFAM" id="SSF54001">
    <property type="entry name" value="Cysteine proteinases"/>
    <property type="match status" value="1"/>
</dbReference>
<gene>
    <name evidence="10" type="ORF">BCR39DRAFT_79834</name>
</gene>
<keyword evidence="4 7" id="KW-0833">Ubl conjugation pathway</keyword>
<dbReference type="PROSITE" id="PS52048">
    <property type="entry name" value="UCH_DOMAIN"/>
    <property type="match status" value="1"/>
</dbReference>
<accession>A0A1Y2BB69</accession>
<reference evidence="10 11" key="1">
    <citation type="submission" date="2016-07" db="EMBL/GenBank/DDBJ databases">
        <title>Pervasive Adenine N6-methylation of Active Genes in Fungi.</title>
        <authorList>
            <consortium name="DOE Joint Genome Institute"/>
            <person name="Mondo S.J."/>
            <person name="Dannebaum R.O."/>
            <person name="Kuo R.C."/>
            <person name="Labutti K."/>
            <person name="Haridas S."/>
            <person name="Kuo A."/>
            <person name="Salamov A."/>
            <person name="Ahrendt S.R."/>
            <person name="Lipzen A."/>
            <person name="Sullivan W."/>
            <person name="Andreopoulos W.B."/>
            <person name="Clum A."/>
            <person name="Lindquist E."/>
            <person name="Daum C."/>
            <person name="Ramamoorthy G.K."/>
            <person name="Gryganskyi A."/>
            <person name="Culley D."/>
            <person name="Magnuson J.K."/>
            <person name="James T.Y."/>
            <person name="O'Malley M.A."/>
            <person name="Stajich J.E."/>
            <person name="Spatafora J.W."/>
            <person name="Visel A."/>
            <person name="Grigoriev I.V."/>
        </authorList>
    </citation>
    <scope>NUCLEOTIDE SEQUENCE [LARGE SCALE GENOMIC DNA]</scope>
    <source>
        <strain evidence="10 11">68-887.2</strain>
    </source>
</reference>
<protein>
    <recommendedName>
        <fullName evidence="8">Ubiquitin carboxyl-terminal hydrolase</fullName>
        <ecNumber evidence="8">3.4.19.12</ecNumber>
    </recommendedName>
</protein>
<organism evidence="10 11">
    <name type="scientific">Naematelia encephala</name>
    <dbReference type="NCBI Taxonomy" id="71784"/>
    <lineage>
        <taxon>Eukaryota</taxon>
        <taxon>Fungi</taxon>
        <taxon>Dikarya</taxon>
        <taxon>Basidiomycota</taxon>
        <taxon>Agaricomycotina</taxon>
        <taxon>Tremellomycetes</taxon>
        <taxon>Tremellales</taxon>
        <taxon>Naemateliaceae</taxon>
        <taxon>Naematelia</taxon>
    </lineage>
</organism>
<feature type="active site" description="Proton donor" evidence="7">
    <location>
        <position position="165"/>
    </location>
</feature>
<evidence type="ECO:0000259" key="9">
    <source>
        <dbReference type="PROSITE" id="PS52048"/>
    </source>
</evidence>
<name>A0A1Y2BB69_9TREE</name>
<dbReference type="InterPro" id="IPR036959">
    <property type="entry name" value="Peptidase_C12_UCH_sf"/>
</dbReference>
<feature type="site" description="Important for enzyme activity" evidence="7">
    <location>
        <position position="184"/>
    </location>
</feature>
<dbReference type="PANTHER" id="PTHR10589:SF17">
    <property type="entry name" value="UBIQUITIN CARBOXYL-TERMINAL HYDROLASE"/>
    <property type="match status" value="1"/>
</dbReference>
<evidence type="ECO:0000256" key="1">
    <source>
        <dbReference type="ARBA" id="ARBA00000707"/>
    </source>
</evidence>
<dbReference type="EMBL" id="MCFC01000013">
    <property type="protein sequence ID" value="ORY31790.1"/>
    <property type="molecule type" value="Genomic_DNA"/>
</dbReference>
<dbReference type="Pfam" id="PF01088">
    <property type="entry name" value="Peptidase_C12"/>
    <property type="match status" value="1"/>
</dbReference>
<keyword evidence="11" id="KW-1185">Reference proteome</keyword>
<keyword evidence="3 7" id="KW-0645">Protease</keyword>
<evidence type="ECO:0000256" key="5">
    <source>
        <dbReference type="ARBA" id="ARBA00022801"/>
    </source>
</evidence>
<evidence type="ECO:0000256" key="2">
    <source>
        <dbReference type="ARBA" id="ARBA00009326"/>
    </source>
</evidence>